<evidence type="ECO:0000259" key="6">
    <source>
        <dbReference type="Pfam" id="PF01094"/>
    </source>
</evidence>
<reference evidence="7 8" key="1">
    <citation type="journal article" date="2020" name="Mol. Plant">
        <title>The Chromosome-Based Rubber Tree Genome Provides New Insights into Spurge Genome Evolution and Rubber Biosynthesis.</title>
        <authorList>
            <person name="Liu J."/>
            <person name="Shi C."/>
            <person name="Shi C.C."/>
            <person name="Li W."/>
            <person name="Zhang Q.J."/>
            <person name="Zhang Y."/>
            <person name="Li K."/>
            <person name="Lu H.F."/>
            <person name="Shi C."/>
            <person name="Zhu S.T."/>
            <person name="Xiao Z.Y."/>
            <person name="Nan H."/>
            <person name="Yue Y."/>
            <person name="Zhu X.G."/>
            <person name="Wu Y."/>
            <person name="Hong X.N."/>
            <person name="Fan G.Y."/>
            <person name="Tong Y."/>
            <person name="Zhang D."/>
            <person name="Mao C.L."/>
            <person name="Liu Y.L."/>
            <person name="Hao S.J."/>
            <person name="Liu W.Q."/>
            <person name="Lv M.Q."/>
            <person name="Zhang H.B."/>
            <person name="Liu Y."/>
            <person name="Hu-Tang G.R."/>
            <person name="Wang J.P."/>
            <person name="Wang J.H."/>
            <person name="Sun Y.H."/>
            <person name="Ni S.B."/>
            <person name="Chen W.B."/>
            <person name="Zhang X.C."/>
            <person name="Jiao Y.N."/>
            <person name="Eichler E.E."/>
            <person name="Li G.H."/>
            <person name="Liu X."/>
            <person name="Gao L.Z."/>
        </authorList>
    </citation>
    <scope>NUCLEOTIDE SEQUENCE [LARGE SCALE GENOMIC DNA]</scope>
    <source>
        <strain evidence="8">cv. GT1</strain>
        <tissue evidence="7">Leaf</tissue>
    </source>
</reference>
<evidence type="ECO:0000313" key="7">
    <source>
        <dbReference type="EMBL" id="KAF2312513.1"/>
    </source>
</evidence>
<keyword evidence="4" id="KW-0472">Membrane</keyword>
<dbReference type="Gene3D" id="3.40.50.2300">
    <property type="match status" value="2"/>
</dbReference>
<dbReference type="InterPro" id="IPR015683">
    <property type="entry name" value="Ionotropic_Glu_rcpt"/>
</dbReference>
<protein>
    <recommendedName>
        <fullName evidence="6">Receptor ligand binding region domain-containing protein</fullName>
    </recommendedName>
</protein>
<dbReference type="Proteomes" id="UP000467840">
    <property type="component" value="Chromosome 14"/>
</dbReference>
<keyword evidence="8" id="KW-1185">Reference proteome</keyword>
<dbReference type="InterPro" id="IPR028082">
    <property type="entry name" value="Peripla_BP_I"/>
</dbReference>
<evidence type="ECO:0000256" key="1">
    <source>
        <dbReference type="ARBA" id="ARBA00004370"/>
    </source>
</evidence>
<dbReference type="Pfam" id="PF01094">
    <property type="entry name" value="ANF_receptor"/>
    <property type="match status" value="1"/>
</dbReference>
<accession>A0A6A6MJH6</accession>
<keyword evidence="5" id="KW-0732">Signal</keyword>
<keyword evidence="2" id="KW-0812">Transmembrane</keyword>
<proteinExistence type="predicted"/>
<evidence type="ECO:0000256" key="3">
    <source>
        <dbReference type="ARBA" id="ARBA00022989"/>
    </source>
</evidence>
<feature type="chain" id="PRO_5025532697" description="Receptor ligand binding region domain-containing protein" evidence="5">
    <location>
        <begin position="24"/>
        <end position="253"/>
    </location>
</feature>
<comment type="subcellular location">
    <subcellularLocation>
        <location evidence="1">Membrane</location>
    </subcellularLocation>
</comment>
<dbReference type="FunFam" id="3.40.50.2300:FF:000081">
    <property type="entry name" value="Glutamate receptor"/>
    <property type="match status" value="1"/>
</dbReference>
<feature type="domain" description="Receptor ligand binding region" evidence="6">
    <location>
        <begin position="52"/>
        <end position="251"/>
    </location>
</feature>
<feature type="signal peptide" evidence="5">
    <location>
        <begin position="1"/>
        <end position="23"/>
    </location>
</feature>
<evidence type="ECO:0000256" key="5">
    <source>
        <dbReference type="SAM" id="SignalP"/>
    </source>
</evidence>
<dbReference type="PANTHER" id="PTHR34836">
    <property type="entry name" value="OS06G0188250 PROTEIN"/>
    <property type="match status" value="1"/>
</dbReference>
<name>A0A6A6MJH6_HEVBR</name>
<dbReference type="GO" id="GO:0016020">
    <property type="term" value="C:membrane"/>
    <property type="evidence" value="ECO:0007669"/>
    <property type="project" value="UniProtKB-SubCell"/>
</dbReference>
<dbReference type="AlphaFoldDB" id="A0A6A6MJH6"/>
<evidence type="ECO:0000256" key="4">
    <source>
        <dbReference type="ARBA" id="ARBA00023136"/>
    </source>
</evidence>
<dbReference type="InterPro" id="IPR001828">
    <property type="entry name" value="ANF_lig-bd_rcpt"/>
</dbReference>
<organism evidence="7 8">
    <name type="scientific">Hevea brasiliensis</name>
    <name type="common">Para rubber tree</name>
    <name type="synonym">Siphonia brasiliensis</name>
    <dbReference type="NCBI Taxonomy" id="3981"/>
    <lineage>
        <taxon>Eukaryota</taxon>
        <taxon>Viridiplantae</taxon>
        <taxon>Streptophyta</taxon>
        <taxon>Embryophyta</taxon>
        <taxon>Tracheophyta</taxon>
        <taxon>Spermatophyta</taxon>
        <taxon>Magnoliopsida</taxon>
        <taxon>eudicotyledons</taxon>
        <taxon>Gunneridae</taxon>
        <taxon>Pentapetalae</taxon>
        <taxon>rosids</taxon>
        <taxon>fabids</taxon>
        <taxon>Malpighiales</taxon>
        <taxon>Euphorbiaceae</taxon>
        <taxon>Crotonoideae</taxon>
        <taxon>Micrandreae</taxon>
        <taxon>Hevea</taxon>
    </lineage>
</organism>
<dbReference type="SUPFAM" id="SSF53822">
    <property type="entry name" value="Periplasmic binding protein-like I"/>
    <property type="match status" value="1"/>
</dbReference>
<dbReference type="PANTHER" id="PTHR34836:SF7">
    <property type="entry name" value="RECEPTOR LIGAND BINDING REGION DOMAIN-CONTAINING PROTEIN"/>
    <property type="match status" value="1"/>
</dbReference>
<sequence length="253" mass="27894">MYMHKVLLLVLVVFYNWFSSNVARSTVDARPNIMKIGALLSFDSTIGKVATVALEAAVEDVNRDQTLLGATELHLIMQDTNYSGYLGMLEALSLVRSEVVAIIGPQFSVTAHVMSHIANALQVPLLSFAATDPTLSSLQYPFFVRTTQSDIFQMAAIADIVDYYGWRAVIAIYVDDDHGRNGITALGDKLAERRCKISYKAPFSPNVNQPNEISDVLFKVALMESRIIVLHAYPDNGLQVLKQAQHLGMMKAG</sequence>
<dbReference type="EMBL" id="JAAGAX010000006">
    <property type="protein sequence ID" value="KAF2312513.1"/>
    <property type="molecule type" value="Genomic_DNA"/>
</dbReference>
<comment type="caution">
    <text evidence="7">The sequence shown here is derived from an EMBL/GenBank/DDBJ whole genome shotgun (WGS) entry which is preliminary data.</text>
</comment>
<evidence type="ECO:0000256" key="2">
    <source>
        <dbReference type="ARBA" id="ARBA00022692"/>
    </source>
</evidence>
<evidence type="ECO:0000313" key="8">
    <source>
        <dbReference type="Proteomes" id="UP000467840"/>
    </source>
</evidence>
<keyword evidence="3" id="KW-1133">Transmembrane helix</keyword>
<gene>
    <name evidence="7" type="ORF">GH714_034924</name>
</gene>